<evidence type="ECO:0000313" key="2">
    <source>
        <dbReference type="EMBL" id="GEK79734.1"/>
    </source>
</evidence>
<sequence>MSGERPVGDGSGEAGAAADGEAEQAAADGELIEDAEPQPLVIRKRGRRASTEPSPGYTGEPATERTQSTENDARIWGDLPPHWGKR</sequence>
<dbReference type="EMBL" id="BJUU01000004">
    <property type="protein sequence ID" value="GEK79734.1"/>
    <property type="molecule type" value="Genomic_DNA"/>
</dbReference>
<proteinExistence type="predicted"/>
<organism evidence="2 3">
    <name type="scientific">Agrococcus baldri</name>
    <dbReference type="NCBI Taxonomy" id="153730"/>
    <lineage>
        <taxon>Bacteria</taxon>
        <taxon>Bacillati</taxon>
        <taxon>Actinomycetota</taxon>
        <taxon>Actinomycetes</taxon>
        <taxon>Micrococcales</taxon>
        <taxon>Microbacteriaceae</taxon>
        <taxon>Agrococcus</taxon>
    </lineage>
</organism>
<name>A0AA87RFH3_9MICO</name>
<keyword evidence="3" id="KW-1185">Reference proteome</keyword>
<reference evidence="2 3" key="1">
    <citation type="submission" date="2019-07" db="EMBL/GenBank/DDBJ databases">
        <title>Whole genome shotgun sequence of Agrococcus baldri NBRC 103055.</title>
        <authorList>
            <person name="Hosoyama A."/>
            <person name="Uohara A."/>
            <person name="Ohji S."/>
            <person name="Ichikawa N."/>
        </authorList>
    </citation>
    <scope>NUCLEOTIDE SEQUENCE [LARGE SCALE GENOMIC DNA]</scope>
    <source>
        <strain evidence="2 3">NBRC 103055</strain>
    </source>
</reference>
<comment type="caution">
    <text evidence="2">The sequence shown here is derived from an EMBL/GenBank/DDBJ whole genome shotgun (WGS) entry which is preliminary data.</text>
</comment>
<protein>
    <submittedName>
        <fullName evidence="2">Uncharacterized protein</fullName>
    </submittedName>
</protein>
<accession>A0AA87RFH3</accession>
<evidence type="ECO:0000256" key="1">
    <source>
        <dbReference type="SAM" id="MobiDB-lite"/>
    </source>
</evidence>
<dbReference type="AlphaFoldDB" id="A0AA87RFH3"/>
<dbReference type="RefSeq" id="WP_146793382.1">
    <property type="nucleotide sequence ID" value="NZ_BJUU01000004.1"/>
</dbReference>
<feature type="compositionally biased region" description="Low complexity" evidence="1">
    <location>
        <begin position="14"/>
        <end position="29"/>
    </location>
</feature>
<gene>
    <name evidence="2" type="ORF">ABA31_10850</name>
</gene>
<dbReference type="Proteomes" id="UP000321749">
    <property type="component" value="Unassembled WGS sequence"/>
</dbReference>
<feature type="region of interest" description="Disordered" evidence="1">
    <location>
        <begin position="1"/>
        <end position="86"/>
    </location>
</feature>
<evidence type="ECO:0000313" key="3">
    <source>
        <dbReference type="Proteomes" id="UP000321749"/>
    </source>
</evidence>